<evidence type="ECO:0000313" key="2">
    <source>
        <dbReference type="Proteomes" id="UP001151760"/>
    </source>
</evidence>
<gene>
    <name evidence="1" type="ORF">Tco_0910953</name>
</gene>
<protein>
    <submittedName>
        <fullName evidence="1">Uncharacterized protein</fullName>
    </submittedName>
</protein>
<dbReference type="EMBL" id="BQNB010014646">
    <property type="protein sequence ID" value="GJT30678.1"/>
    <property type="molecule type" value="Genomic_DNA"/>
</dbReference>
<sequence>MIQPEPEDLPKDNLKLEIAVLRKGYRIYNKRTRRLMKTIHVTFDEMRQTMAPVRISSGPEPIMIALGQLNSGLAPSPVPTTTYIPPTETYKGLNNLSLNDIRSLWIPQWARVLVTDMDPDELQSDLPALRRSYCLLMNDEGVLSMTSLEVNLASIETGTTVTVKWRRN</sequence>
<dbReference type="Proteomes" id="UP001151760">
    <property type="component" value="Unassembled WGS sequence"/>
</dbReference>
<reference evidence="1" key="2">
    <citation type="submission" date="2022-01" db="EMBL/GenBank/DDBJ databases">
        <authorList>
            <person name="Yamashiro T."/>
            <person name="Shiraishi A."/>
            <person name="Satake H."/>
            <person name="Nakayama K."/>
        </authorList>
    </citation>
    <scope>NUCLEOTIDE SEQUENCE</scope>
</reference>
<reference evidence="1" key="1">
    <citation type="journal article" date="2022" name="Int. J. Mol. Sci.">
        <title>Draft Genome of Tanacetum Coccineum: Genomic Comparison of Closely Related Tanacetum-Family Plants.</title>
        <authorList>
            <person name="Yamashiro T."/>
            <person name="Shiraishi A."/>
            <person name="Nakayama K."/>
            <person name="Satake H."/>
        </authorList>
    </citation>
    <scope>NUCLEOTIDE SEQUENCE</scope>
</reference>
<evidence type="ECO:0000313" key="1">
    <source>
        <dbReference type="EMBL" id="GJT30678.1"/>
    </source>
</evidence>
<keyword evidence="2" id="KW-1185">Reference proteome</keyword>
<organism evidence="1 2">
    <name type="scientific">Tanacetum coccineum</name>
    <dbReference type="NCBI Taxonomy" id="301880"/>
    <lineage>
        <taxon>Eukaryota</taxon>
        <taxon>Viridiplantae</taxon>
        <taxon>Streptophyta</taxon>
        <taxon>Embryophyta</taxon>
        <taxon>Tracheophyta</taxon>
        <taxon>Spermatophyta</taxon>
        <taxon>Magnoliopsida</taxon>
        <taxon>eudicotyledons</taxon>
        <taxon>Gunneridae</taxon>
        <taxon>Pentapetalae</taxon>
        <taxon>asterids</taxon>
        <taxon>campanulids</taxon>
        <taxon>Asterales</taxon>
        <taxon>Asteraceae</taxon>
        <taxon>Asteroideae</taxon>
        <taxon>Anthemideae</taxon>
        <taxon>Anthemidinae</taxon>
        <taxon>Tanacetum</taxon>
    </lineage>
</organism>
<proteinExistence type="predicted"/>
<accession>A0ABQ5CWJ3</accession>
<name>A0ABQ5CWJ3_9ASTR</name>
<comment type="caution">
    <text evidence="1">The sequence shown here is derived from an EMBL/GenBank/DDBJ whole genome shotgun (WGS) entry which is preliminary data.</text>
</comment>